<dbReference type="PANTHER" id="PTHR43280:SF32">
    <property type="entry name" value="TRANSCRIPTIONAL REGULATORY PROTEIN"/>
    <property type="match status" value="1"/>
</dbReference>
<dbReference type="PANTHER" id="PTHR43280">
    <property type="entry name" value="ARAC-FAMILY TRANSCRIPTIONAL REGULATOR"/>
    <property type="match status" value="1"/>
</dbReference>
<keyword evidence="1" id="KW-0805">Transcription regulation</keyword>
<gene>
    <name evidence="5" type="ORF">SAMN05421846_103227</name>
</gene>
<keyword evidence="2 5" id="KW-0238">DNA-binding</keyword>
<dbReference type="PROSITE" id="PS01124">
    <property type="entry name" value="HTH_ARAC_FAMILY_2"/>
    <property type="match status" value="1"/>
</dbReference>
<sequence length="285" mass="33366">MTRKSKSIPVNTLAKEFNKGIAVGKYPIADLRLSKEAEYSHRHDYHFFILQEKGKSYFEIDFEEHQIKEFSVIYIAPHQIHRVLKAEDIEFYLLAINSENLHPEYLKLLQEISPTKPLPISSKHFSLISQTFLLCINLFEEKESKLYLSSLKDSCNTLISLFLSQYLKKTKQVDTISRFYLISKSFKLALEKNFIKDKRPAWYAQKLNISVPYLNECVKNTTGFTVTQHIQQRVILEAKRLLYHSNKSVKEIAAELGYEDYAYFSRLFIKSTGMTALTFRNKNHD</sequence>
<evidence type="ECO:0000313" key="5">
    <source>
        <dbReference type="EMBL" id="SDI00940.1"/>
    </source>
</evidence>
<keyword evidence="6" id="KW-1185">Reference proteome</keyword>
<dbReference type="SUPFAM" id="SSF46689">
    <property type="entry name" value="Homeodomain-like"/>
    <property type="match status" value="1"/>
</dbReference>
<dbReference type="GO" id="GO:0003700">
    <property type="term" value="F:DNA-binding transcription factor activity"/>
    <property type="evidence" value="ECO:0007669"/>
    <property type="project" value="InterPro"/>
</dbReference>
<accession>A0A1G8H367</accession>
<dbReference type="Pfam" id="PF12833">
    <property type="entry name" value="HTH_18"/>
    <property type="match status" value="1"/>
</dbReference>
<evidence type="ECO:0000256" key="2">
    <source>
        <dbReference type="ARBA" id="ARBA00023125"/>
    </source>
</evidence>
<dbReference type="Proteomes" id="UP000198869">
    <property type="component" value="Unassembled WGS sequence"/>
</dbReference>
<protein>
    <submittedName>
        <fullName evidence="5">AraC-type DNA-binding protein</fullName>
    </submittedName>
</protein>
<dbReference type="Gene3D" id="2.60.120.10">
    <property type="entry name" value="Jelly Rolls"/>
    <property type="match status" value="1"/>
</dbReference>
<dbReference type="Pfam" id="PF02311">
    <property type="entry name" value="AraC_binding"/>
    <property type="match status" value="1"/>
</dbReference>
<evidence type="ECO:0000256" key="1">
    <source>
        <dbReference type="ARBA" id="ARBA00023015"/>
    </source>
</evidence>
<dbReference type="InterPro" id="IPR018060">
    <property type="entry name" value="HTH_AraC"/>
</dbReference>
<name>A0A1G8H367_9FLAO</name>
<dbReference type="OrthoDB" id="1096411at2"/>
<dbReference type="InterPro" id="IPR014710">
    <property type="entry name" value="RmlC-like_jellyroll"/>
</dbReference>
<dbReference type="RefSeq" id="WP_089856297.1">
    <property type="nucleotide sequence ID" value="NZ_FNDW01000003.1"/>
</dbReference>
<feature type="domain" description="HTH araC/xylS-type" evidence="4">
    <location>
        <begin position="184"/>
        <end position="282"/>
    </location>
</feature>
<dbReference type="AlphaFoldDB" id="A0A1G8H367"/>
<dbReference type="STRING" id="311334.SAMN05421846_103227"/>
<dbReference type="SMART" id="SM00342">
    <property type="entry name" value="HTH_ARAC"/>
    <property type="match status" value="1"/>
</dbReference>
<organism evidence="5 6">
    <name type="scientific">Chryseobacterium taeanense</name>
    <dbReference type="NCBI Taxonomy" id="311334"/>
    <lineage>
        <taxon>Bacteria</taxon>
        <taxon>Pseudomonadati</taxon>
        <taxon>Bacteroidota</taxon>
        <taxon>Flavobacteriia</taxon>
        <taxon>Flavobacteriales</taxon>
        <taxon>Weeksellaceae</taxon>
        <taxon>Chryseobacterium group</taxon>
        <taxon>Chryseobacterium</taxon>
    </lineage>
</organism>
<evidence type="ECO:0000259" key="4">
    <source>
        <dbReference type="PROSITE" id="PS01124"/>
    </source>
</evidence>
<keyword evidence="3" id="KW-0804">Transcription</keyword>
<dbReference type="InterPro" id="IPR003313">
    <property type="entry name" value="AraC-bd"/>
</dbReference>
<evidence type="ECO:0000256" key="3">
    <source>
        <dbReference type="ARBA" id="ARBA00023163"/>
    </source>
</evidence>
<reference evidence="6" key="1">
    <citation type="submission" date="2016-10" db="EMBL/GenBank/DDBJ databases">
        <authorList>
            <person name="Varghese N."/>
            <person name="Submissions S."/>
        </authorList>
    </citation>
    <scope>NUCLEOTIDE SEQUENCE [LARGE SCALE GENOMIC DNA]</scope>
    <source>
        <strain evidence="6">DSM 17071</strain>
    </source>
</reference>
<proteinExistence type="predicted"/>
<dbReference type="GO" id="GO:0043565">
    <property type="term" value="F:sequence-specific DNA binding"/>
    <property type="evidence" value="ECO:0007669"/>
    <property type="project" value="InterPro"/>
</dbReference>
<dbReference type="InterPro" id="IPR037923">
    <property type="entry name" value="HTH-like"/>
</dbReference>
<dbReference type="EMBL" id="FNDW01000003">
    <property type="protein sequence ID" value="SDI00940.1"/>
    <property type="molecule type" value="Genomic_DNA"/>
</dbReference>
<dbReference type="SUPFAM" id="SSF51215">
    <property type="entry name" value="Regulatory protein AraC"/>
    <property type="match status" value="1"/>
</dbReference>
<evidence type="ECO:0000313" key="6">
    <source>
        <dbReference type="Proteomes" id="UP000198869"/>
    </source>
</evidence>
<dbReference type="Gene3D" id="1.10.10.60">
    <property type="entry name" value="Homeodomain-like"/>
    <property type="match status" value="1"/>
</dbReference>
<dbReference type="InterPro" id="IPR009057">
    <property type="entry name" value="Homeodomain-like_sf"/>
</dbReference>